<dbReference type="EMBL" id="CAKLBY020000066">
    <property type="protein sequence ID" value="CAK7922526.1"/>
    <property type="molecule type" value="Genomic_DNA"/>
</dbReference>
<evidence type="ECO:0000256" key="1">
    <source>
        <dbReference type="SAM" id="MobiDB-lite"/>
    </source>
</evidence>
<dbReference type="Proteomes" id="UP001162060">
    <property type="component" value="Unassembled WGS sequence"/>
</dbReference>
<evidence type="ECO:0000313" key="2">
    <source>
        <dbReference type="EMBL" id="CAK7922526.1"/>
    </source>
</evidence>
<evidence type="ECO:0000313" key="3">
    <source>
        <dbReference type="Proteomes" id="UP001162060"/>
    </source>
</evidence>
<feature type="region of interest" description="Disordered" evidence="1">
    <location>
        <begin position="1"/>
        <end position="36"/>
    </location>
</feature>
<reference evidence="2" key="1">
    <citation type="submission" date="2024-01" db="EMBL/GenBank/DDBJ databases">
        <authorList>
            <person name="Webb A."/>
        </authorList>
    </citation>
    <scope>NUCLEOTIDE SEQUENCE</scope>
    <source>
        <strain evidence="2">Pm1</strain>
    </source>
</reference>
<name>A0AAV1TLU2_9STRA</name>
<comment type="caution">
    <text evidence="2">The sequence shown here is derived from an EMBL/GenBank/DDBJ whole genome shotgun (WGS) entry which is preliminary data.</text>
</comment>
<dbReference type="AlphaFoldDB" id="A0AAV1TLU2"/>
<accession>A0AAV1TLU2</accession>
<sequence>MHATADMAGTPDRNLMEEGSHAGEAGNSYLEGERYPRSSSLSCFSTTDEVMREDSHLHVLQTGLTVHVIVDESPRLSEMAVVGARCQDFSM</sequence>
<gene>
    <name evidence="2" type="ORF">PM001_LOCUS7697</name>
</gene>
<organism evidence="2 3">
    <name type="scientific">Peronospora matthiolae</name>
    <dbReference type="NCBI Taxonomy" id="2874970"/>
    <lineage>
        <taxon>Eukaryota</taxon>
        <taxon>Sar</taxon>
        <taxon>Stramenopiles</taxon>
        <taxon>Oomycota</taxon>
        <taxon>Peronosporomycetes</taxon>
        <taxon>Peronosporales</taxon>
        <taxon>Peronosporaceae</taxon>
        <taxon>Peronospora</taxon>
    </lineage>
</organism>
<proteinExistence type="predicted"/>
<protein>
    <submittedName>
        <fullName evidence="2">Uncharacterized protein</fullName>
    </submittedName>
</protein>